<dbReference type="PANTHER" id="PTHR47926">
    <property type="entry name" value="PENTATRICOPEPTIDE REPEAT-CONTAINING PROTEIN"/>
    <property type="match status" value="1"/>
</dbReference>
<dbReference type="AlphaFoldDB" id="D8RN58"/>
<dbReference type="InterPro" id="IPR046960">
    <property type="entry name" value="PPR_At4g14850-like_plant"/>
</dbReference>
<dbReference type="HOGENOM" id="CLU_002706_40_3_1"/>
<dbReference type="Proteomes" id="UP000001514">
    <property type="component" value="Unassembled WGS sequence"/>
</dbReference>
<protein>
    <submittedName>
        <fullName evidence="1">Uncharacterized protein</fullName>
    </submittedName>
</protein>
<accession>D8RN58</accession>
<keyword evidence="2" id="KW-1185">Reference proteome</keyword>
<dbReference type="Pfam" id="PF20431">
    <property type="entry name" value="E_motif"/>
    <property type="match status" value="1"/>
</dbReference>
<dbReference type="InterPro" id="IPR046848">
    <property type="entry name" value="E_motif"/>
</dbReference>
<dbReference type="KEGG" id="smo:SELMODRAFT_97781"/>
<evidence type="ECO:0000313" key="2">
    <source>
        <dbReference type="Proteomes" id="UP000001514"/>
    </source>
</evidence>
<evidence type="ECO:0000313" key="1">
    <source>
        <dbReference type="EMBL" id="EFJ26662.1"/>
    </source>
</evidence>
<proteinExistence type="predicted"/>
<dbReference type="EMBL" id="GL377584">
    <property type="protein sequence ID" value="EFJ26662.1"/>
    <property type="molecule type" value="Genomic_DNA"/>
</dbReference>
<feature type="non-terminal residue" evidence="1">
    <location>
        <position position="1"/>
    </location>
</feature>
<sequence length="141" mass="16149">EHYYCMVDLIAKLDTAEKFIAVAPLKPDRVIHSTMLGASKVHKDMEQARKSAEHLMELTSDGSVAYMVLSNLYNEVRKKDEGGKIGRLMYKKNIRKEPAFSSIAVKRRVHEFFTGDTTNARTPEILEELAEMANDYIFFVF</sequence>
<gene>
    <name evidence="1" type="ORF">SELMODRAFT_97781</name>
</gene>
<dbReference type="GO" id="GO:0003723">
    <property type="term" value="F:RNA binding"/>
    <property type="evidence" value="ECO:0007669"/>
    <property type="project" value="InterPro"/>
</dbReference>
<dbReference type="OMA" id="ELSMHIK"/>
<name>D8RN58_SELML</name>
<dbReference type="eggNOG" id="KOG4197">
    <property type="taxonomic scope" value="Eukaryota"/>
</dbReference>
<reference evidence="1 2" key="1">
    <citation type="journal article" date="2011" name="Science">
        <title>The Selaginella genome identifies genetic changes associated with the evolution of vascular plants.</title>
        <authorList>
            <person name="Banks J.A."/>
            <person name="Nishiyama T."/>
            <person name="Hasebe M."/>
            <person name="Bowman J.L."/>
            <person name="Gribskov M."/>
            <person name="dePamphilis C."/>
            <person name="Albert V.A."/>
            <person name="Aono N."/>
            <person name="Aoyama T."/>
            <person name="Ambrose B.A."/>
            <person name="Ashton N.W."/>
            <person name="Axtell M.J."/>
            <person name="Barker E."/>
            <person name="Barker M.S."/>
            <person name="Bennetzen J.L."/>
            <person name="Bonawitz N.D."/>
            <person name="Chapple C."/>
            <person name="Cheng C."/>
            <person name="Correa L.G."/>
            <person name="Dacre M."/>
            <person name="DeBarry J."/>
            <person name="Dreyer I."/>
            <person name="Elias M."/>
            <person name="Engstrom E.M."/>
            <person name="Estelle M."/>
            <person name="Feng L."/>
            <person name="Finet C."/>
            <person name="Floyd S.K."/>
            <person name="Frommer W.B."/>
            <person name="Fujita T."/>
            <person name="Gramzow L."/>
            <person name="Gutensohn M."/>
            <person name="Harholt J."/>
            <person name="Hattori M."/>
            <person name="Heyl A."/>
            <person name="Hirai T."/>
            <person name="Hiwatashi Y."/>
            <person name="Ishikawa M."/>
            <person name="Iwata M."/>
            <person name="Karol K.G."/>
            <person name="Koehler B."/>
            <person name="Kolukisaoglu U."/>
            <person name="Kubo M."/>
            <person name="Kurata T."/>
            <person name="Lalonde S."/>
            <person name="Li K."/>
            <person name="Li Y."/>
            <person name="Litt A."/>
            <person name="Lyons E."/>
            <person name="Manning G."/>
            <person name="Maruyama T."/>
            <person name="Michael T.P."/>
            <person name="Mikami K."/>
            <person name="Miyazaki S."/>
            <person name="Morinaga S."/>
            <person name="Murata T."/>
            <person name="Mueller-Roeber B."/>
            <person name="Nelson D.R."/>
            <person name="Obara M."/>
            <person name="Oguri Y."/>
            <person name="Olmstead R.G."/>
            <person name="Onodera N."/>
            <person name="Petersen B.L."/>
            <person name="Pils B."/>
            <person name="Prigge M."/>
            <person name="Rensing S.A."/>
            <person name="Riano-Pachon D.M."/>
            <person name="Roberts A.W."/>
            <person name="Sato Y."/>
            <person name="Scheller H.V."/>
            <person name="Schulz B."/>
            <person name="Schulz C."/>
            <person name="Shakirov E.V."/>
            <person name="Shibagaki N."/>
            <person name="Shinohara N."/>
            <person name="Shippen D.E."/>
            <person name="Soerensen I."/>
            <person name="Sotooka R."/>
            <person name="Sugimoto N."/>
            <person name="Sugita M."/>
            <person name="Sumikawa N."/>
            <person name="Tanurdzic M."/>
            <person name="Theissen G."/>
            <person name="Ulvskov P."/>
            <person name="Wakazuki S."/>
            <person name="Weng J.K."/>
            <person name="Willats W.W."/>
            <person name="Wipf D."/>
            <person name="Wolf P.G."/>
            <person name="Yang L."/>
            <person name="Zimmer A.D."/>
            <person name="Zhu Q."/>
            <person name="Mitros T."/>
            <person name="Hellsten U."/>
            <person name="Loque D."/>
            <person name="Otillar R."/>
            <person name="Salamov A."/>
            <person name="Schmutz J."/>
            <person name="Shapiro H."/>
            <person name="Lindquist E."/>
            <person name="Lucas S."/>
            <person name="Rokhsar D."/>
            <person name="Grigoriev I.V."/>
        </authorList>
    </citation>
    <scope>NUCLEOTIDE SEQUENCE [LARGE SCALE GENOMIC DNA]</scope>
</reference>
<dbReference type="Gramene" id="EFJ26662">
    <property type="protein sequence ID" value="EFJ26662"/>
    <property type="gene ID" value="SELMODRAFT_97781"/>
</dbReference>
<dbReference type="InParanoid" id="D8RN58"/>
<organism evidence="2">
    <name type="scientific">Selaginella moellendorffii</name>
    <name type="common">Spikemoss</name>
    <dbReference type="NCBI Taxonomy" id="88036"/>
    <lineage>
        <taxon>Eukaryota</taxon>
        <taxon>Viridiplantae</taxon>
        <taxon>Streptophyta</taxon>
        <taxon>Embryophyta</taxon>
        <taxon>Tracheophyta</taxon>
        <taxon>Lycopodiopsida</taxon>
        <taxon>Selaginellales</taxon>
        <taxon>Selaginellaceae</taxon>
        <taxon>Selaginella</taxon>
    </lineage>
</organism>
<dbReference type="GO" id="GO:0009451">
    <property type="term" value="P:RNA modification"/>
    <property type="evidence" value="ECO:0007669"/>
    <property type="project" value="InterPro"/>
</dbReference>